<dbReference type="KEGG" id="elio:KO353_12450"/>
<dbReference type="GO" id="GO:0006424">
    <property type="term" value="P:glutamyl-tRNA aminoacylation"/>
    <property type="evidence" value="ECO:0007669"/>
    <property type="project" value="UniProtKB-UniRule"/>
</dbReference>
<dbReference type="PROSITE" id="PS00178">
    <property type="entry name" value="AA_TRNA_LIGASE_I"/>
    <property type="match status" value="1"/>
</dbReference>
<dbReference type="Proteomes" id="UP000694001">
    <property type="component" value="Chromosome"/>
</dbReference>
<dbReference type="EC" id="6.1.1.17" evidence="5"/>
<dbReference type="InterPro" id="IPR004527">
    <property type="entry name" value="Glu-tRNA-ligase_bac/mito"/>
</dbReference>
<keyword evidence="5" id="KW-0963">Cytoplasm</keyword>
<dbReference type="AlphaFoldDB" id="A0A975U2V4"/>
<feature type="short sequence motif" description="'HIGH' region" evidence="5">
    <location>
        <begin position="9"/>
        <end position="19"/>
    </location>
</feature>
<evidence type="ECO:0000256" key="3">
    <source>
        <dbReference type="ARBA" id="ARBA00022840"/>
    </source>
</evidence>
<feature type="domain" description="Aminoacyl-tRNA synthetase class I anticodon-binding" evidence="8">
    <location>
        <begin position="368"/>
        <end position="445"/>
    </location>
</feature>
<dbReference type="Pfam" id="PF00749">
    <property type="entry name" value="tRNA-synt_1c"/>
    <property type="match status" value="1"/>
</dbReference>
<evidence type="ECO:0000256" key="2">
    <source>
        <dbReference type="ARBA" id="ARBA00022741"/>
    </source>
</evidence>
<evidence type="ECO:0000256" key="6">
    <source>
        <dbReference type="RuleBase" id="RU363037"/>
    </source>
</evidence>
<dbReference type="HAMAP" id="MF_00022">
    <property type="entry name" value="Glu_tRNA_synth_type1"/>
    <property type="match status" value="1"/>
</dbReference>
<name>A0A975U2V4_9PROT</name>
<dbReference type="GO" id="GO:0005524">
    <property type="term" value="F:ATP binding"/>
    <property type="evidence" value="ECO:0007669"/>
    <property type="project" value="UniProtKB-UniRule"/>
</dbReference>
<dbReference type="GO" id="GO:0004818">
    <property type="term" value="F:glutamate-tRNA ligase activity"/>
    <property type="evidence" value="ECO:0007669"/>
    <property type="project" value="UniProtKB-UniRule"/>
</dbReference>
<comment type="function">
    <text evidence="5">Catalyzes the attachment of glutamate to tRNA(Glu) in a two-step reaction: glutamate is first activated by ATP to form Glu-AMP and then transferred to the acceptor end of tRNA(Glu).</text>
</comment>
<evidence type="ECO:0000313" key="9">
    <source>
        <dbReference type="EMBL" id="QXM24081.1"/>
    </source>
</evidence>
<proteinExistence type="inferred from homology"/>
<dbReference type="InterPro" id="IPR020058">
    <property type="entry name" value="Glu/Gln-tRNA-synth_Ib_cat-dom"/>
</dbReference>
<reference evidence="9" key="1">
    <citation type="submission" date="2021-06" db="EMBL/GenBank/DDBJ databases">
        <title>Elioraea tepida, sp. nov., a moderately thermophilic aerobic anoxygenic phototrophic bacterium isolated from an alkaline siliceous hot spring mat community in Yellowstone National Park, WY, USA.</title>
        <authorList>
            <person name="Saini M.K."/>
            <person name="Yoshida S."/>
            <person name="Sebastian A."/>
            <person name="Hirose S."/>
            <person name="Hara E."/>
            <person name="Tamaki H."/>
            <person name="Soulier N.T."/>
            <person name="Albert I."/>
            <person name="Hanada S."/>
            <person name="Bryant D.A."/>
            <person name="Tank M."/>
        </authorList>
    </citation>
    <scope>NUCLEOTIDE SEQUENCE</scope>
    <source>
        <strain evidence="9">MS-P2</strain>
    </source>
</reference>
<accession>A0A975U2V4</accession>
<evidence type="ECO:0000256" key="1">
    <source>
        <dbReference type="ARBA" id="ARBA00022598"/>
    </source>
</evidence>
<organism evidence="9 10">
    <name type="scientific">Elioraea tepida</name>
    <dbReference type="NCBI Taxonomy" id="2843330"/>
    <lineage>
        <taxon>Bacteria</taxon>
        <taxon>Pseudomonadati</taxon>
        <taxon>Pseudomonadota</taxon>
        <taxon>Alphaproteobacteria</taxon>
        <taxon>Acetobacterales</taxon>
        <taxon>Elioraeaceae</taxon>
        <taxon>Elioraea</taxon>
    </lineage>
</organism>
<dbReference type="Pfam" id="PF19269">
    <property type="entry name" value="Anticodon_2"/>
    <property type="match status" value="1"/>
</dbReference>
<dbReference type="PANTHER" id="PTHR43311">
    <property type="entry name" value="GLUTAMATE--TRNA LIGASE"/>
    <property type="match status" value="1"/>
</dbReference>
<dbReference type="NCBIfam" id="TIGR00464">
    <property type="entry name" value="gltX_bact"/>
    <property type="match status" value="1"/>
</dbReference>
<dbReference type="InterPro" id="IPR001412">
    <property type="entry name" value="aa-tRNA-synth_I_CS"/>
</dbReference>
<dbReference type="GO" id="GO:0005737">
    <property type="term" value="C:cytoplasm"/>
    <property type="evidence" value="ECO:0007669"/>
    <property type="project" value="UniProtKB-SubCell"/>
</dbReference>
<sequence length="451" mass="49780">MTPRVRFAPSPTGYLHVGNARVALANALFASKHSGTFLLRLDDTDRARCRPEYEAAILEDLRWLGISWQEGPLHQRGRLERYAEAAERLKASGRLYPCWETEEELAFKRRERLRRGLAPIYDRAALALTEEQRARAMASGRRPHWRFRLSHGVSAWDDLVLGRRVVKLAALSDPVLVREDGTPLYTFASVVDDLELGITHVIRGEDHVTNTGVQRDILAALGGDPEAIRFAHLPLLVGADGEPLSKRLGSLSLRALRGDGIEAAALAAYLVRLGTAADIAPAGWEELVAGFDLAAFSRSPARFDPVQLLALNRRVLQALPFEAVRDRLPEGATEHFWNAVRGNLDLLSEARQWWEVVAGNIMPPPFEAEEDRAFLAAAAAALPQGAWDEETVAAWTRALTAATGRRGRALFRPLRLALTGEEHGPELKDLLPLMGRDRALLRLSLAAGDKA</sequence>
<feature type="binding site" evidence="5">
    <location>
        <position position="246"/>
    </location>
    <ligand>
        <name>ATP</name>
        <dbReference type="ChEBI" id="CHEBI:30616"/>
    </ligand>
</feature>
<evidence type="ECO:0000256" key="5">
    <source>
        <dbReference type="HAMAP-Rule" id="MF_00022"/>
    </source>
</evidence>
<gene>
    <name evidence="5" type="primary">gltX</name>
    <name evidence="9" type="ORF">KO353_12450</name>
</gene>
<dbReference type="EMBL" id="CP076448">
    <property type="protein sequence ID" value="QXM24081.1"/>
    <property type="molecule type" value="Genomic_DNA"/>
</dbReference>
<keyword evidence="4 5" id="KW-0030">Aminoacyl-tRNA synthetase</keyword>
<keyword evidence="3 5" id="KW-0067">ATP-binding</keyword>
<dbReference type="PANTHER" id="PTHR43311:SF2">
    <property type="entry name" value="GLUTAMATE--TRNA LIGASE, MITOCHONDRIAL-RELATED"/>
    <property type="match status" value="1"/>
</dbReference>
<feature type="domain" description="Glutamyl/glutaminyl-tRNA synthetase class Ib catalytic" evidence="7">
    <location>
        <begin position="4"/>
        <end position="277"/>
    </location>
</feature>
<evidence type="ECO:0000259" key="8">
    <source>
        <dbReference type="Pfam" id="PF19269"/>
    </source>
</evidence>
<protein>
    <recommendedName>
        <fullName evidence="5">Glutamate--tRNA ligase</fullName>
        <ecNumber evidence="5">6.1.1.17</ecNumber>
    </recommendedName>
    <alternativeName>
        <fullName evidence="5">Glutamyl-tRNA synthetase</fullName>
        <shortName evidence="5">GluRS</shortName>
    </alternativeName>
</protein>
<keyword evidence="5 6" id="KW-0648">Protein biosynthesis</keyword>
<comment type="subcellular location">
    <subcellularLocation>
        <location evidence="5">Cytoplasm</location>
    </subcellularLocation>
</comment>
<comment type="similarity">
    <text evidence="5">Belongs to the class-I aminoacyl-tRNA synthetase family. Glutamate--tRNA ligase type 1 subfamily.</text>
</comment>
<dbReference type="InterPro" id="IPR045462">
    <property type="entry name" value="aa-tRNA-synth_I_cd-bd"/>
</dbReference>
<keyword evidence="2 5" id="KW-0547">Nucleotide-binding</keyword>
<feature type="short sequence motif" description="'KMSKS' region" evidence="5">
    <location>
        <begin position="243"/>
        <end position="247"/>
    </location>
</feature>
<evidence type="ECO:0000313" key="10">
    <source>
        <dbReference type="Proteomes" id="UP000694001"/>
    </source>
</evidence>
<keyword evidence="1 5" id="KW-0436">Ligase</keyword>
<evidence type="ECO:0000256" key="4">
    <source>
        <dbReference type="ARBA" id="ARBA00023146"/>
    </source>
</evidence>
<dbReference type="InterPro" id="IPR049940">
    <property type="entry name" value="GluQ/Sye"/>
</dbReference>
<comment type="caution">
    <text evidence="5">Lacks conserved residue(s) required for the propagation of feature annotation.</text>
</comment>
<dbReference type="RefSeq" id="WP_218285044.1">
    <property type="nucleotide sequence ID" value="NZ_CP076448.1"/>
</dbReference>
<comment type="catalytic activity">
    <reaction evidence="5">
        <text>tRNA(Glu) + L-glutamate + ATP = L-glutamyl-tRNA(Glu) + AMP + diphosphate</text>
        <dbReference type="Rhea" id="RHEA:23540"/>
        <dbReference type="Rhea" id="RHEA-COMP:9663"/>
        <dbReference type="Rhea" id="RHEA-COMP:9680"/>
        <dbReference type="ChEBI" id="CHEBI:29985"/>
        <dbReference type="ChEBI" id="CHEBI:30616"/>
        <dbReference type="ChEBI" id="CHEBI:33019"/>
        <dbReference type="ChEBI" id="CHEBI:78442"/>
        <dbReference type="ChEBI" id="CHEBI:78520"/>
        <dbReference type="ChEBI" id="CHEBI:456215"/>
        <dbReference type="EC" id="6.1.1.17"/>
    </reaction>
</comment>
<comment type="subunit">
    <text evidence="5">Monomer.</text>
</comment>
<keyword evidence="10" id="KW-1185">Reference proteome</keyword>
<evidence type="ECO:0000259" key="7">
    <source>
        <dbReference type="Pfam" id="PF00749"/>
    </source>
</evidence>